<feature type="transmembrane region" description="Helical" evidence="7">
    <location>
        <begin position="771"/>
        <end position="789"/>
    </location>
</feature>
<evidence type="ECO:0000256" key="7">
    <source>
        <dbReference type="SAM" id="Phobius"/>
    </source>
</evidence>
<feature type="compositionally biased region" description="Polar residues" evidence="6">
    <location>
        <begin position="205"/>
        <end position="228"/>
    </location>
</feature>
<sequence length="988" mass="106237">MGETAGVASAVLCSGAKSRTRRKATQGGSKYPVLKEAAPSPSEQSPSHTPFEAATGHRDGPACPQQVPSHVEPTDTVNKGVSQAPEIKTESASLQQEDFAQSQAALQAAQAKKQKAARRRAAKSRAAKVQIKPGNSSDSLSASSSAADSFSQKGQEEQVAVANAPAPVSARPVTQSPEPEQTLHKLSSEGQTAPWLAPAHPHPLQQSTSEHVHSAGSSISSPRDSATVSGPCLPDAPDGHPASARPAPVRLSRATLQHSNNRLAPPMRPPLDALLPVSAPQPPTVQELLGTRPADQASAQSRHPQQQPHVEAPQDAAYAENKVARDATQEDRTCIMCWEKPRQATLAPCGHRALFVDGILELVYVGGPDPGGVNVIDTVYSTMGWENVVFRGFAVQMKGVCRHVHTSIDAPGTKDNGPLYSGAQDPSSFSRPSWDPVQSQTNGVSTLYTSQLFECWTRLTANAGDPHKPLFPLSWEDWVGYGFAAISLFIAAGGGIGGGGILVPLYILLLGFRTETAVALSNITIVGGAISNFLFNVGRRHEYFDKPLIDWELILVMEPTTILGALVGGYLNKAMPNWLTTVLLALLLTVLTWKLSARAFTTWRKETAASEKERDSEAAEPLLHDAAGEHSSHQHEALNDAFRSNGTSQPIECMQSGRGLGGGTPMSLDTLGNEGAEDAALPRSFRQGSYHRRVSIKDRMRARNGSGNDLSRYSVDTLRSAEGSAHNGQHAAVVQEETPRAMKEAQAPPSQEPQKSKEAEQLTREPQVPPLKLGILVFMFLCVVASDLAKEKTQCGTWQYWLVVASVIPVVLVITLAVRVYLVRQYEKRVAADYEWTEGEIEWTRQNTIVYPLICSMAGLVAGLFGVGGGIVKGPLMLEMGVLPDVAAATSATMIIFTASSASVVYLSFGGIPTDYAVLTFLVGLIFTIIGQTACYWLMRALKRRSIIIFAMALLMVISMVIIYYEAVLTTVTSVREHRLANFGRICR</sequence>
<name>A0ABP1FN20_9CHLO</name>
<feature type="transmembrane region" description="Helical" evidence="7">
    <location>
        <begin position="801"/>
        <end position="822"/>
    </location>
</feature>
<evidence type="ECO:0000256" key="4">
    <source>
        <dbReference type="ARBA" id="ARBA00022989"/>
    </source>
</evidence>
<feature type="region of interest" description="Disordered" evidence="6">
    <location>
        <begin position="260"/>
        <end position="315"/>
    </location>
</feature>
<comment type="similarity">
    <text evidence="2">Belongs to the 4-toluene sulfonate uptake permease (TSUP) (TC 2.A.102) family.</text>
</comment>
<dbReference type="Proteomes" id="UP001497392">
    <property type="component" value="Unassembled WGS sequence"/>
</dbReference>
<gene>
    <name evidence="8" type="primary">g3542</name>
    <name evidence="8" type="ORF">VP750_LOCUS3022</name>
</gene>
<feature type="compositionally biased region" description="Basic residues" evidence="6">
    <location>
        <begin position="112"/>
        <end position="126"/>
    </location>
</feature>
<feature type="compositionally biased region" description="Basic and acidic residues" evidence="6">
    <location>
        <begin position="754"/>
        <end position="763"/>
    </location>
</feature>
<feature type="transmembrane region" description="Helical" evidence="7">
    <location>
        <begin position="849"/>
        <end position="867"/>
    </location>
</feature>
<feature type="region of interest" description="Disordered" evidence="6">
    <location>
        <begin position="643"/>
        <end position="765"/>
    </location>
</feature>
<feature type="compositionally biased region" description="Polar residues" evidence="6">
    <location>
        <begin position="90"/>
        <end position="99"/>
    </location>
</feature>
<evidence type="ECO:0000256" key="3">
    <source>
        <dbReference type="ARBA" id="ARBA00022692"/>
    </source>
</evidence>
<organism evidence="8 9">
    <name type="scientific">Coccomyxa viridis</name>
    <dbReference type="NCBI Taxonomy" id="1274662"/>
    <lineage>
        <taxon>Eukaryota</taxon>
        <taxon>Viridiplantae</taxon>
        <taxon>Chlorophyta</taxon>
        <taxon>core chlorophytes</taxon>
        <taxon>Trebouxiophyceae</taxon>
        <taxon>Trebouxiophyceae incertae sedis</taxon>
        <taxon>Coccomyxaceae</taxon>
        <taxon>Coccomyxa</taxon>
    </lineage>
</organism>
<keyword evidence="4 7" id="KW-1133">Transmembrane helix</keyword>
<keyword evidence="9" id="KW-1185">Reference proteome</keyword>
<keyword evidence="5 7" id="KW-0472">Membrane</keyword>
<protein>
    <submittedName>
        <fullName evidence="8">G3542 protein</fullName>
    </submittedName>
</protein>
<evidence type="ECO:0000256" key="1">
    <source>
        <dbReference type="ARBA" id="ARBA00004141"/>
    </source>
</evidence>
<evidence type="ECO:0000256" key="6">
    <source>
        <dbReference type="SAM" id="MobiDB-lite"/>
    </source>
</evidence>
<feature type="transmembrane region" description="Helical" evidence="7">
    <location>
        <begin position="916"/>
        <end position="939"/>
    </location>
</feature>
<comment type="caution">
    <text evidence="8">The sequence shown here is derived from an EMBL/GenBank/DDBJ whole genome shotgun (WGS) entry which is preliminary data.</text>
</comment>
<dbReference type="Gene3D" id="3.30.40.10">
    <property type="entry name" value="Zinc/RING finger domain, C3HC4 (zinc finger)"/>
    <property type="match status" value="1"/>
</dbReference>
<feature type="transmembrane region" description="Helical" evidence="7">
    <location>
        <begin position="519"/>
        <end position="537"/>
    </location>
</feature>
<feature type="compositionally biased region" description="Low complexity" evidence="6">
    <location>
        <begin position="100"/>
        <end position="111"/>
    </location>
</feature>
<feature type="transmembrane region" description="Helical" evidence="7">
    <location>
        <begin position="478"/>
        <end position="507"/>
    </location>
</feature>
<feature type="compositionally biased region" description="Low complexity" evidence="6">
    <location>
        <begin position="36"/>
        <end position="47"/>
    </location>
</feature>
<feature type="compositionally biased region" description="Low complexity" evidence="6">
    <location>
        <begin position="136"/>
        <end position="151"/>
    </location>
</feature>
<dbReference type="InterPro" id="IPR002781">
    <property type="entry name" value="TM_pro_TauE-like"/>
</dbReference>
<dbReference type="PANTHER" id="PTHR14255:SF3">
    <property type="entry name" value="SULFITE EXPORTER TAUE_SAFE FAMILY PROTEIN 5-RELATED"/>
    <property type="match status" value="1"/>
</dbReference>
<feature type="region of interest" description="Disordered" evidence="6">
    <location>
        <begin position="1"/>
        <end position="247"/>
    </location>
</feature>
<evidence type="ECO:0000313" key="9">
    <source>
        <dbReference type="Proteomes" id="UP001497392"/>
    </source>
</evidence>
<feature type="compositionally biased region" description="Low complexity" evidence="6">
    <location>
        <begin position="159"/>
        <end position="173"/>
    </location>
</feature>
<feature type="compositionally biased region" description="Polar residues" evidence="6">
    <location>
        <begin position="297"/>
        <end position="308"/>
    </location>
</feature>
<dbReference type="InterPro" id="IPR013083">
    <property type="entry name" value="Znf_RING/FYVE/PHD"/>
</dbReference>
<evidence type="ECO:0000313" key="8">
    <source>
        <dbReference type="EMBL" id="CAL5221363.1"/>
    </source>
</evidence>
<dbReference type="Pfam" id="PF01925">
    <property type="entry name" value="TauE"/>
    <property type="match status" value="2"/>
</dbReference>
<feature type="transmembrane region" description="Helical" evidence="7">
    <location>
        <begin position="887"/>
        <end position="909"/>
    </location>
</feature>
<dbReference type="EMBL" id="CAXHTA020000005">
    <property type="protein sequence ID" value="CAL5221363.1"/>
    <property type="molecule type" value="Genomic_DNA"/>
</dbReference>
<dbReference type="PANTHER" id="PTHR14255">
    <property type="entry name" value="CEREBLON"/>
    <property type="match status" value="1"/>
</dbReference>
<accession>A0ABP1FN20</accession>
<proteinExistence type="inferred from homology"/>
<feature type="compositionally biased region" description="Low complexity" evidence="6">
    <location>
        <begin position="193"/>
        <end position="204"/>
    </location>
</feature>
<comment type="subcellular location">
    <subcellularLocation>
        <location evidence="1">Membrane</location>
        <topology evidence="1">Multi-pass membrane protein</topology>
    </subcellularLocation>
</comment>
<feature type="region of interest" description="Disordered" evidence="6">
    <location>
        <begin position="412"/>
        <end position="437"/>
    </location>
</feature>
<evidence type="ECO:0000256" key="2">
    <source>
        <dbReference type="ARBA" id="ARBA00009142"/>
    </source>
</evidence>
<feature type="transmembrane region" description="Helical" evidence="7">
    <location>
        <begin position="945"/>
        <end position="965"/>
    </location>
</feature>
<feature type="transmembrane region" description="Helical" evidence="7">
    <location>
        <begin position="577"/>
        <end position="595"/>
    </location>
</feature>
<reference evidence="8 9" key="1">
    <citation type="submission" date="2024-06" db="EMBL/GenBank/DDBJ databases">
        <authorList>
            <person name="Kraege A."/>
            <person name="Thomma B."/>
        </authorList>
    </citation>
    <scope>NUCLEOTIDE SEQUENCE [LARGE SCALE GENOMIC DNA]</scope>
</reference>
<feature type="compositionally biased region" description="Polar residues" evidence="6">
    <location>
        <begin position="424"/>
        <end position="437"/>
    </location>
</feature>
<evidence type="ECO:0000256" key="5">
    <source>
        <dbReference type="ARBA" id="ARBA00023136"/>
    </source>
</evidence>
<keyword evidence="3 7" id="KW-0812">Transmembrane</keyword>